<proteinExistence type="predicted"/>
<evidence type="ECO:0000313" key="2">
    <source>
        <dbReference type="EMBL" id="BFD47581.1"/>
    </source>
</evidence>
<sequence>MDKKKKVYLFKVSLDKKVYREMELKGTSNLYKFAETIIKAFNFELDHSFGFYSNINDIYESNEVYTLFYDIDSSMTVMPNEKSVKNSYIYEVFEPDKKMIFLFDYGDNWEFLVECCGIIEAEVGARYPKITKKQGEAPPQYPDYDYK</sequence>
<dbReference type="EMBL" id="AP029172">
    <property type="protein sequence ID" value="BFD47581.1"/>
    <property type="molecule type" value="Genomic_DNA"/>
</dbReference>
<protein>
    <recommendedName>
        <fullName evidence="1">Plasmid pRiA4b Orf3-like domain-containing protein</fullName>
    </recommendedName>
</protein>
<dbReference type="Pfam" id="PF07929">
    <property type="entry name" value="PRiA4_ORF3"/>
    <property type="match status" value="1"/>
</dbReference>
<dbReference type="Gene3D" id="3.10.290.30">
    <property type="entry name" value="MM3350-like"/>
    <property type="match status" value="1"/>
</dbReference>
<evidence type="ECO:0000259" key="1">
    <source>
        <dbReference type="Pfam" id="PF07929"/>
    </source>
</evidence>
<dbReference type="AlphaFoldDB" id="A0AAT9GCK2"/>
<dbReference type="InterPro" id="IPR012912">
    <property type="entry name" value="Plasmid_pRiA4b_Orf3-like"/>
</dbReference>
<name>A0AAT9GCK2_9RICK</name>
<organism evidence="2">
    <name type="scientific">Wolbachia endosymbiont of Sergentomyia squamirostris</name>
    <dbReference type="NCBI Taxonomy" id="3113640"/>
    <lineage>
        <taxon>Bacteria</taxon>
        <taxon>Pseudomonadati</taxon>
        <taxon>Pseudomonadota</taxon>
        <taxon>Alphaproteobacteria</taxon>
        <taxon>Rickettsiales</taxon>
        <taxon>Anaplasmataceae</taxon>
        <taxon>Wolbachieae</taxon>
        <taxon>Wolbachia</taxon>
    </lineage>
</organism>
<feature type="domain" description="Plasmid pRiA4b Orf3-like" evidence="1">
    <location>
        <begin position="7"/>
        <end position="139"/>
    </location>
</feature>
<dbReference type="SUPFAM" id="SSF159941">
    <property type="entry name" value="MM3350-like"/>
    <property type="match status" value="1"/>
</dbReference>
<accession>A0AAT9GCK2</accession>
<reference evidence="2" key="1">
    <citation type="submission" date="2024-01" db="EMBL/GenBank/DDBJ databases">
        <title>Sequencing the genomes of a sandfly, Sergentomyia squamirostris, and its two endosymbionts.</title>
        <authorList>
            <person name="Itokawa K."/>
            <person name="Sanjoba C."/>
        </authorList>
    </citation>
    <scope>NUCLEOTIDE SEQUENCE</scope>
    <source>
        <strain evidence="2">WSSQ</strain>
    </source>
</reference>
<gene>
    <name evidence="2" type="ORF">DMENIID0003_06550</name>
</gene>
<dbReference type="InterPro" id="IPR024047">
    <property type="entry name" value="MM3350-like_sf"/>
</dbReference>